<dbReference type="Gene3D" id="1.20.1050.10">
    <property type="match status" value="1"/>
</dbReference>
<dbReference type="Pfam" id="PF13410">
    <property type="entry name" value="GST_C_2"/>
    <property type="match status" value="1"/>
</dbReference>
<evidence type="ECO:0000256" key="1">
    <source>
        <dbReference type="PIRSR" id="PIRSR015753-1"/>
    </source>
</evidence>
<dbReference type="AlphaFoldDB" id="A0A8K1FDB2"/>
<dbReference type="SFLD" id="SFLDG01206">
    <property type="entry name" value="Xi.1"/>
    <property type="match status" value="1"/>
</dbReference>
<organism evidence="5 6">
    <name type="scientific">Pythium oligandrum</name>
    <name type="common">Mycoparasitic fungus</name>
    <dbReference type="NCBI Taxonomy" id="41045"/>
    <lineage>
        <taxon>Eukaryota</taxon>
        <taxon>Sar</taxon>
        <taxon>Stramenopiles</taxon>
        <taxon>Oomycota</taxon>
        <taxon>Peronosporomycetes</taxon>
        <taxon>Pythiales</taxon>
        <taxon>Pythiaceae</taxon>
        <taxon>Pythium</taxon>
    </lineage>
</organism>
<accession>A0A8K1FDB2</accession>
<dbReference type="PANTHER" id="PTHR32419">
    <property type="entry name" value="GLUTATHIONYL-HYDROQUINONE REDUCTASE"/>
    <property type="match status" value="1"/>
</dbReference>
<evidence type="ECO:0000256" key="2">
    <source>
        <dbReference type="PIRSR" id="PIRSR015753-2"/>
    </source>
</evidence>
<dbReference type="CDD" id="cd03190">
    <property type="entry name" value="GST_C_Omega_like"/>
    <property type="match status" value="1"/>
</dbReference>
<dbReference type="InterPro" id="IPR047047">
    <property type="entry name" value="GST_Omega-like_C"/>
</dbReference>
<dbReference type="PROSITE" id="PS50405">
    <property type="entry name" value="GST_CTER"/>
    <property type="match status" value="1"/>
</dbReference>
<evidence type="ECO:0000313" key="5">
    <source>
        <dbReference type="EMBL" id="TMW58126.1"/>
    </source>
</evidence>
<comment type="caution">
    <text evidence="5">The sequence shown here is derived from an EMBL/GenBank/DDBJ whole genome shotgun (WGS) entry which is preliminary data.</text>
</comment>
<sequence length="322" mass="36567">MASLRRFIENTPNAEFLPEKGRYHLYVSLACPFACRVLAAINLKGLQDYVDVTVTHPVMQRTRPNDPNDKHTGWVFVDPQVTPFLAGPTGKGQYSSEGCSPDPIHNATYVRDLYERVTKEPVRYSVPLLWDKKNDTIVSTESADMMRMFNTAFEGVHPTNIDLYPEFARKAIDEVNEWVGDAIIVGVYKAGFAPTQEAYACAAEKLYTALDRLEEILSVQRYLVGNFITEADLRLFVALIRFDVAYAPLYKLNKKLIRDYHNIFNYVCDIYQLPGIKETVNFGHIKSCYFGSQVNLNPTGIVPICPCLGNDYTVQHDRARFV</sequence>
<gene>
    <name evidence="5" type="ORF">Poli38472_011714</name>
</gene>
<feature type="site" description="Lowers pKa of active site Cys" evidence="3">
    <location>
        <position position="289"/>
    </location>
</feature>
<dbReference type="InterPro" id="IPR010987">
    <property type="entry name" value="Glutathione-S-Trfase_C-like"/>
</dbReference>
<dbReference type="PANTHER" id="PTHR32419:SF6">
    <property type="entry name" value="GLUTATHIONE S-TRANSFERASE OMEGA-LIKE 1-RELATED"/>
    <property type="match status" value="1"/>
</dbReference>
<feature type="binding site" evidence="2">
    <location>
        <begin position="141"/>
        <end position="142"/>
    </location>
    <ligand>
        <name>glutathione</name>
        <dbReference type="ChEBI" id="CHEBI:57925"/>
    </ligand>
</feature>
<evidence type="ECO:0000313" key="6">
    <source>
        <dbReference type="Proteomes" id="UP000794436"/>
    </source>
</evidence>
<feature type="active site" description="Nucleophile" evidence="1">
    <location>
        <position position="31"/>
    </location>
</feature>
<dbReference type="InterPro" id="IPR040079">
    <property type="entry name" value="Glutathione_S-Trfase"/>
</dbReference>
<feature type="site" description="Lowers pKa of active site Cys" evidence="3">
    <location>
        <position position="246"/>
    </location>
</feature>
<proteinExistence type="predicted"/>
<dbReference type="GO" id="GO:0005737">
    <property type="term" value="C:cytoplasm"/>
    <property type="evidence" value="ECO:0007669"/>
    <property type="project" value="TreeGrafter"/>
</dbReference>
<dbReference type="SFLD" id="SFLDG01148">
    <property type="entry name" value="Xi_(cytGST)"/>
    <property type="match status" value="1"/>
</dbReference>
<dbReference type="Pfam" id="PF13409">
    <property type="entry name" value="GST_N_2"/>
    <property type="match status" value="1"/>
</dbReference>
<feature type="active site" description="Proton donor/acceptor" evidence="1">
    <location>
        <position position="188"/>
    </location>
</feature>
<dbReference type="SFLD" id="SFLDS00019">
    <property type="entry name" value="Glutathione_Transferase_(cytos"/>
    <property type="match status" value="1"/>
</dbReference>
<dbReference type="InterPro" id="IPR016639">
    <property type="entry name" value="GST_Omega/GSH"/>
</dbReference>
<dbReference type="OrthoDB" id="2309723at2759"/>
<evidence type="ECO:0000259" key="4">
    <source>
        <dbReference type="PROSITE" id="PS50405"/>
    </source>
</evidence>
<dbReference type="SUPFAM" id="SSF47616">
    <property type="entry name" value="GST C-terminal domain-like"/>
    <property type="match status" value="1"/>
</dbReference>
<feature type="domain" description="GST C-terminal" evidence="4">
    <location>
        <begin position="165"/>
        <end position="289"/>
    </location>
</feature>
<dbReference type="GO" id="GO:0004364">
    <property type="term" value="F:glutathione transferase activity"/>
    <property type="evidence" value="ECO:0007669"/>
    <property type="project" value="InterPro"/>
</dbReference>
<dbReference type="InterPro" id="IPR004045">
    <property type="entry name" value="Glutathione_S-Trfase_N"/>
</dbReference>
<dbReference type="InterPro" id="IPR036282">
    <property type="entry name" value="Glutathione-S-Trfase_C_sf"/>
</dbReference>
<dbReference type="Gene3D" id="3.40.30.10">
    <property type="entry name" value="Glutaredoxin"/>
    <property type="match status" value="1"/>
</dbReference>
<keyword evidence="6" id="KW-1185">Reference proteome</keyword>
<dbReference type="SUPFAM" id="SSF52833">
    <property type="entry name" value="Thioredoxin-like"/>
    <property type="match status" value="1"/>
</dbReference>
<feature type="binding site" evidence="2">
    <location>
        <begin position="123"/>
        <end position="126"/>
    </location>
    <ligand>
        <name>glutathione</name>
        <dbReference type="ChEBI" id="CHEBI:57925"/>
    </ligand>
</feature>
<protein>
    <recommendedName>
        <fullName evidence="4">GST C-terminal domain-containing protein</fullName>
    </recommendedName>
</protein>
<reference evidence="5" key="1">
    <citation type="submission" date="2019-03" db="EMBL/GenBank/DDBJ databases">
        <title>Long read genome sequence of the mycoparasitic Pythium oligandrum ATCC 38472 isolated from sugarbeet rhizosphere.</title>
        <authorList>
            <person name="Gaulin E."/>
        </authorList>
    </citation>
    <scope>NUCLEOTIDE SEQUENCE</scope>
    <source>
        <strain evidence="5">ATCC 38472_TT</strain>
    </source>
</reference>
<dbReference type="PIRSF" id="PIRSF015753">
    <property type="entry name" value="GST"/>
    <property type="match status" value="1"/>
</dbReference>
<dbReference type="EMBL" id="SPLM01000112">
    <property type="protein sequence ID" value="TMW58126.1"/>
    <property type="molecule type" value="Genomic_DNA"/>
</dbReference>
<dbReference type="Proteomes" id="UP000794436">
    <property type="component" value="Unassembled WGS sequence"/>
</dbReference>
<dbReference type="InterPro" id="IPR036249">
    <property type="entry name" value="Thioredoxin-like_sf"/>
</dbReference>
<evidence type="ECO:0000256" key="3">
    <source>
        <dbReference type="PIRSR" id="PIRSR015753-3"/>
    </source>
</evidence>
<feature type="binding site" evidence="2">
    <location>
        <position position="74"/>
    </location>
    <ligand>
        <name>glutathione</name>
        <dbReference type="ChEBI" id="CHEBI:57925"/>
    </ligand>
</feature>
<name>A0A8K1FDB2_PYTOL</name>